<keyword evidence="2" id="KW-1185">Reference proteome</keyword>
<evidence type="ECO:0000313" key="1">
    <source>
        <dbReference type="EnsemblProtists" id="HpaP802127"/>
    </source>
</evidence>
<sequence>MEIENQTDQEKTIDPATIWLGGDHLCQSGKFIRGGAAGAGRALGEALETTSTIRV</sequence>
<protein>
    <submittedName>
        <fullName evidence="1">Uncharacterized protein</fullName>
    </submittedName>
</protein>
<dbReference type="HOGENOM" id="CLU_3036449_0_0_1"/>
<dbReference type="InParanoid" id="M4B775"/>
<dbReference type="Proteomes" id="UP000011713">
    <property type="component" value="Unassembled WGS sequence"/>
</dbReference>
<dbReference type="EnsemblProtists" id="HpaT802127">
    <property type="protein sequence ID" value="HpaP802127"/>
    <property type="gene ID" value="HpaG802127"/>
</dbReference>
<dbReference type="AlphaFoldDB" id="M4B775"/>
<reference evidence="1" key="2">
    <citation type="submission" date="2015-06" db="UniProtKB">
        <authorList>
            <consortium name="EnsemblProtists"/>
        </authorList>
    </citation>
    <scope>IDENTIFICATION</scope>
    <source>
        <strain evidence="1">Emoy2</strain>
    </source>
</reference>
<name>M4B775_HYAAE</name>
<dbReference type="EMBL" id="JH597778">
    <property type="status" value="NOT_ANNOTATED_CDS"/>
    <property type="molecule type" value="Genomic_DNA"/>
</dbReference>
<reference evidence="2" key="1">
    <citation type="journal article" date="2010" name="Science">
        <title>Signatures of adaptation to obligate biotrophy in the Hyaloperonospora arabidopsidis genome.</title>
        <authorList>
            <person name="Baxter L."/>
            <person name="Tripathy S."/>
            <person name="Ishaque N."/>
            <person name="Boot N."/>
            <person name="Cabral A."/>
            <person name="Kemen E."/>
            <person name="Thines M."/>
            <person name="Ah-Fong A."/>
            <person name="Anderson R."/>
            <person name="Badejoko W."/>
            <person name="Bittner-Eddy P."/>
            <person name="Boore J.L."/>
            <person name="Chibucos M.C."/>
            <person name="Coates M."/>
            <person name="Dehal P."/>
            <person name="Delehaunty K."/>
            <person name="Dong S."/>
            <person name="Downton P."/>
            <person name="Dumas B."/>
            <person name="Fabro G."/>
            <person name="Fronick C."/>
            <person name="Fuerstenberg S.I."/>
            <person name="Fulton L."/>
            <person name="Gaulin E."/>
            <person name="Govers F."/>
            <person name="Hughes L."/>
            <person name="Humphray S."/>
            <person name="Jiang R.H."/>
            <person name="Judelson H."/>
            <person name="Kamoun S."/>
            <person name="Kyung K."/>
            <person name="Meijer H."/>
            <person name="Minx P."/>
            <person name="Morris P."/>
            <person name="Nelson J."/>
            <person name="Phuntumart V."/>
            <person name="Qutob D."/>
            <person name="Rehmany A."/>
            <person name="Rougon-Cardoso A."/>
            <person name="Ryden P."/>
            <person name="Torto-Alalibo T."/>
            <person name="Studholme D."/>
            <person name="Wang Y."/>
            <person name="Win J."/>
            <person name="Wood J."/>
            <person name="Clifton S.W."/>
            <person name="Rogers J."/>
            <person name="Van den Ackerveken G."/>
            <person name="Jones J.D."/>
            <person name="McDowell J.M."/>
            <person name="Beynon J."/>
            <person name="Tyler B.M."/>
        </authorList>
    </citation>
    <scope>NUCLEOTIDE SEQUENCE [LARGE SCALE GENOMIC DNA]</scope>
    <source>
        <strain evidence="2">Emoy2</strain>
    </source>
</reference>
<evidence type="ECO:0000313" key="2">
    <source>
        <dbReference type="Proteomes" id="UP000011713"/>
    </source>
</evidence>
<proteinExistence type="predicted"/>
<accession>M4B775</accession>
<organism evidence="1 2">
    <name type="scientific">Hyaloperonospora arabidopsidis (strain Emoy2)</name>
    <name type="common">Downy mildew agent</name>
    <name type="synonym">Peronospora arabidopsidis</name>
    <dbReference type="NCBI Taxonomy" id="559515"/>
    <lineage>
        <taxon>Eukaryota</taxon>
        <taxon>Sar</taxon>
        <taxon>Stramenopiles</taxon>
        <taxon>Oomycota</taxon>
        <taxon>Peronosporomycetes</taxon>
        <taxon>Peronosporales</taxon>
        <taxon>Peronosporaceae</taxon>
        <taxon>Hyaloperonospora</taxon>
    </lineage>
</organism>
<dbReference type="VEuPathDB" id="FungiDB:HpaG802127"/>